<protein>
    <submittedName>
        <fullName evidence="5">Helix-turn-helix domain-containing protein</fullName>
    </submittedName>
</protein>
<dbReference type="InterPro" id="IPR009057">
    <property type="entry name" value="Homeodomain-like_sf"/>
</dbReference>
<dbReference type="Proteomes" id="UP000264492">
    <property type="component" value="Unassembled WGS sequence"/>
</dbReference>
<organism evidence="5 6">
    <name type="scientific">Lysobacter silvisoli</name>
    <dbReference type="NCBI Taxonomy" id="2293254"/>
    <lineage>
        <taxon>Bacteria</taxon>
        <taxon>Pseudomonadati</taxon>
        <taxon>Pseudomonadota</taxon>
        <taxon>Gammaproteobacteria</taxon>
        <taxon>Lysobacterales</taxon>
        <taxon>Lysobacteraceae</taxon>
        <taxon>Lysobacter</taxon>
    </lineage>
</organism>
<feature type="domain" description="HTH araC/xylS-type" evidence="4">
    <location>
        <begin position="152"/>
        <end position="253"/>
    </location>
</feature>
<dbReference type="GO" id="GO:0043565">
    <property type="term" value="F:sequence-specific DNA binding"/>
    <property type="evidence" value="ECO:0007669"/>
    <property type="project" value="InterPro"/>
</dbReference>
<dbReference type="AlphaFoldDB" id="A0A371K019"/>
<dbReference type="InterPro" id="IPR046532">
    <property type="entry name" value="DUF6597"/>
</dbReference>
<dbReference type="SUPFAM" id="SSF46689">
    <property type="entry name" value="Homeodomain-like"/>
    <property type="match status" value="1"/>
</dbReference>
<dbReference type="GO" id="GO:0003700">
    <property type="term" value="F:DNA-binding transcription factor activity"/>
    <property type="evidence" value="ECO:0007669"/>
    <property type="project" value="InterPro"/>
</dbReference>
<keyword evidence="6" id="KW-1185">Reference proteome</keyword>
<dbReference type="InterPro" id="IPR018060">
    <property type="entry name" value="HTH_AraC"/>
</dbReference>
<keyword evidence="3" id="KW-0804">Transcription</keyword>
<dbReference type="PANTHER" id="PTHR46796">
    <property type="entry name" value="HTH-TYPE TRANSCRIPTIONAL ACTIVATOR RHAS-RELATED"/>
    <property type="match status" value="1"/>
</dbReference>
<gene>
    <name evidence="5" type="ORF">DX914_13050</name>
</gene>
<dbReference type="Pfam" id="PF12833">
    <property type="entry name" value="HTH_18"/>
    <property type="match status" value="1"/>
</dbReference>
<evidence type="ECO:0000313" key="6">
    <source>
        <dbReference type="Proteomes" id="UP000264492"/>
    </source>
</evidence>
<comment type="caution">
    <text evidence="5">The sequence shown here is derived from an EMBL/GenBank/DDBJ whole genome shotgun (WGS) entry which is preliminary data.</text>
</comment>
<evidence type="ECO:0000256" key="2">
    <source>
        <dbReference type="ARBA" id="ARBA00023125"/>
    </source>
</evidence>
<keyword evidence="1" id="KW-0805">Transcription regulation</keyword>
<keyword evidence="2" id="KW-0238">DNA-binding</keyword>
<reference evidence="5 6" key="1">
    <citation type="submission" date="2018-08" db="EMBL/GenBank/DDBJ databases">
        <title>Lysobacter sp. zong2l5, whole genome shotgun sequence.</title>
        <authorList>
            <person name="Zhang X."/>
            <person name="Feng G."/>
            <person name="Zhu H."/>
        </authorList>
    </citation>
    <scope>NUCLEOTIDE SEQUENCE [LARGE SCALE GENOMIC DNA]</scope>
    <source>
        <strain evidence="6">zong2l5</strain>
    </source>
</reference>
<evidence type="ECO:0000313" key="5">
    <source>
        <dbReference type="EMBL" id="RDZ27177.1"/>
    </source>
</evidence>
<accession>A0A371K019</accession>
<dbReference type="InterPro" id="IPR050204">
    <property type="entry name" value="AraC_XylS_family_regulators"/>
</dbReference>
<dbReference type="Gene3D" id="1.10.10.60">
    <property type="entry name" value="Homeodomain-like"/>
    <property type="match status" value="1"/>
</dbReference>
<sequence>MDYAEHPAPPELRRQVQCVWVLRDPAPDAGIQTVYADGRCELIAHFGAPMRLHRGDGRIETQAALLFAGQQLGPIRLQATGPVHCLGVRLTPAASGLVAGARLPALRDAIPDLGEIDPAFARAFAEAAHGFVREDRAAPLWQLLATRATAPDRAIEHAVDLLDRQDGDLRIADLAAAVGLSLRSLQSRFLAAVGMSAKEYARVRRLQGLLRVLDEERAAIADAAARLGYTDQAHATHDLGRWTGTTPARLVSALRGDREGVDALRLAAAFVRGHARA</sequence>
<evidence type="ECO:0000259" key="4">
    <source>
        <dbReference type="PROSITE" id="PS01124"/>
    </source>
</evidence>
<dbReference type="PROSITE" id="PS01124">
    <property type="entry name" value="HTH_ARAC_FAMILY_2"/>
    <property type="match status" value="1"/>
</dbReference>
<evidence type="ECO:0000256" key="3">
    <source>
        <dbReference type="ARBA" id="ARBA00023163"/>
    </source>
</evidence>
<dbReference type="EMBL" id="QTSU01000002">
    <property type="protein sequence ID" value="RDZ27177.1"/>
    <property type="molecule type" value="Genomic_DNA"/>
</dbReference>
<evidence type="ECO:0000256" key="1">
    <source>
        <dbReference type="ARBA" id="ARBA00023015"/>
    </source>
</evidence>
<dbReference type="OrthoDB" id="9809338at2"/>
<name>A0A371K019_9GAMM</name>
<dbReference type="Pfam" id="PF20240">
    <property type="entry name" value="DUF6597"/>
    <property type="match status" value="1"/>
</dbReference>
<dbReference type="RefSeq" id="WP_115859554.1">
    <property type="nucleotide sequence ID" value="NZ_QTSU01000002.1"/>
</dbReference>
<dbReference type="SMART" id="SM00342">
    <property type="entry name" value="HTH_ARAC"/>
    <property type="match status" value="1"/>
</dbReference>
<proteinExistence type="predicted"/>